<dbReference type="GO" id="GO:0003824">
    <property type="term" value="F:catalytic activity"/>
    <property type="evidence" value="ECO:0007669"/>
    <property type="project" value="InterPro"/>
</dbReference>
<evidence type="ECO:0000313" key="2">
    <source>
        <dbReference type="EMBL" id="KAJ5231382.1"/>
    </source>
</evidence>
<dbReference type="PANTHER" id="PTHR46082:SF11">
    <property type="entry name" value="AAA+ ATPASE DOMAIN-CONTAINING PROTEIN-RELATED"/>
    <property type="match status" value="1"/>
</dbReference>
<dbReference type="AlphaFoldDB" id="A0A9W9TM51"/>
<dbReference type="Pfam" id="PF01048">
    <property type="entry name" value="PNP_UDP_1"/>
    <property type="match status" value="1"/>
</dbReference>
<dbReference type="GO" id="GO:0009116">
    <property type="term" value="P:nucleoside metabolic process"/>
    <property type="evidence" value="ECO:0007669"/>
    <property type="project" value="InterPro"/>
</dbReference>
<keyword evidence="3" id="KW-1185">Reference proteome</keyword>
<accession>A0A9W9TM51</accession>
<proteinExistence type="predicted"/>
<evidence type="ECO:0000259" key="1">
    <source>
        <dbReference type="Pfam" id="PF01048"/>
    </source>
</evidence>
<dbReference type="GeneID" id="81384056"/>
<reference evidence="2" key="1">
    <citation type="submission" date="2022-11" db="EMBL/GenBank/DDBJ databases">
        <authorList>
            <person name="Petersen C."/>
        </authorList>
    </citation>
    <scope>NUCLEOTIDE SEQUENCE</scope>
    <source>
        <strain evidence="2">IBT 23319</strain>
    </source>
</reference>
<dbReference type="EMBL" id="JAPQKT010000005">
    <property type="protein sequence ID" value="KAJ5231382.1"/>
    <property type="molecule type" value="Genomic_DNA"/>
</dbReference>
<dbReference type="InterPro" id="IPR000845">
    <property type="entry name" value="Nucleoside_phosphorylase_d"/>
</dbReference>
<reference evidence="2" key="2">
    <citation type="journal article" date="2023" name="IMA Fungus">
        <title>Comparative genomic study of the Penicillium genus elucidates a diverse pangenome and 15 lateral gene transfer events.</title>
        <authorList>
            <person name="Petersen C."/>
            <person name="Sorensen T."/>
            <person name="Nielsen M.R."/>
            <person name="Sondergaard T.E."/>
            <person name="Sorensen J.L."/>
            <person name="Fitzpatrick D.A."/>
            <person name="Frisvad J.C."/>
            <person name="Nielsen K.L."/>
        </authorList>
    </citation>
    <scope>NUCLEOTIDE SEQUENCE</scope>
    <source>
        <strain evidence="2">IBT 23319</strain>
    </source>
</reference>
<sequence length="337" mass="37572">MGTSGLRFWQKGTRTNTKRKRLTHYDYTIGWISPLEVDLIAALEMLDEKHGKLPQSPADPNVYHFGSIAGHNIIVVGLQRPGNSEAAIVTARMRITFPNIRLNLLVGIGGGVPVRTEQGMIRLGHIVVSKPVGQYSGTVQYERGKSEVGGFLRYGFLPPPPPVLLLAAQSLAAHRARKRQDPLIENIQRIDTNDPRLHRYRYPGADKDVLSPTMYHHGQESISCVESVYDCDMRQRIPKNSVSDIPDILVHRGTIASGEFPVINGEERDQIGKQYGALCFEREAAGASNSFPCLVIRGISDYCDSHQDNRWHGFASAAAAAYARELFFHIPIYQMQK</sequence>
<gene>
    <name evidence="2" type="ORF">N7469_005970</name>
</gene>
<organism evidence="2 3">
    <name type="scientific">Penicillium citrinum</name>
    <dbReference type="NCBI Taxonomy" id="5077"/>
    <lineage>
        <taxon>Eukaryota</taxon>
        <taxon>Fungi</taxon>
        <taxon>Dikarya</taxon>
        <taxon>Ascomycota</taxon>
        <taxon>Pezizomycotina</taxon>
        <taxon>Eurotiomycetes</taxon>
        <taxon>Eurotiomycetidae</taxon>
        <taxon>Eurotiales</taxon>
        <taxon>Aspergillaceae</taxon>
        <taxon>Penicillium</taxon>
    </lineage>
</organism>
<dbReference type="SUPFAM" id="SSF53167">
    <property type="entry name" value="Purine and uridine phosphorylases"/>
    <property type="match status" value="1"/>
</dbReference>
<dbReference type="PANTHER" id="PTHR46082">
    <property type="entry name" value="ATP/GTP-BINDING PROTEIN-RELATED"/>
    <property type="match status" value="1"/>
</dbReference>
<dbReference type="InterPro" id="IPR035994">
    <property type="entry name" value="Nucleoside_phosphorylase_sf"/>
</dbReference>
<evidence type="ECO:0000313" key="3">
    <source>
        <dbReference type="Proteomes" id="UP001147733"/>
    </source>
</evidence>
<name>A0A9W9TM51_PENCI</name>
<protein>
    <recommendedName>
        <fullName evidence="1">Nucleoside phosphorylase domain-containing protein</fullName>
    </recommendedName>
</protein>
<dbReference type="Gene3D" id="3.40.50.1580">
    <property type="entry name" value="Nucleoside phosphorylase domain"/>
    <property type="match status" value="1"/>
</dbReference>
<dbReference type="OrthoDB" id="1577640at2759"/>
<comment type="caution">
    <text evidence="2">The sequence shown here is derived from an EMBL/GenBank/DDBJ whole genome shotgun (WGS) entry which is preliminary data.</text>
</comment>
<dbReference type="Proteomes" id="UP001147733">
    <property type="component" value="Unassembled WGS sequence"/>
</dbReference>
<feature type="domain" description="Nucleoside phosphorylase" evidence="1">
    <location>
        <begin position="36"/>
        <end position="314"/>
    </location>
</feature>
<dbReference type="RefSeq" id="XP_056500127.1">
    <property type="nucleotide sequence ID" value="XM_056644889.1"/>
</dbReference>
<dbReference type="InterPro" id="IPR053137">
    <property type="entry name" value="NLR-like"/>
</dbReference>